<evidence type="ECO:0000313" key="9">
    <source>
        <dbReference type="Proteomes" id="UP000288716"/>
    </source>
</evidence>
<dbReference type="SUPFAM" id="SSF55486">
    <property type="entry name" value="Metalloproteases ('zincins'), catalytic domain"/>
    <property type="match status" value="1"/>
</dbReference>
<dbReference type="EC" id="3.4.24.-" evidence="6"/>
<dbReference type="OrthoDB" id="291007at2759"/>
<dbReference type="PANTHER" id="PTHR10127">
    <property type="entry name" value="DISCOIDIN, CUB, EGF, LAMININ , AND ZINC METALLOPROTEASE DOMAIN CONTAINING"/>
    <property type="match status" value="1"/>
</dbReference>
<keyword evidence="9" id="KW-1185">Reference proteome</keyword>
<keyword evidence="6" id="KW-0732">Signal</keyword>
<feature type="chain" id="PRO_5018817873" description="Metalloendopeptidase" evidence="6">
    <location>
        <begin position="21"/>
        <end position="325"/>
    </location>
</feature>
<dbReference type="PRINTS" id="PR00480">
    <property type="entry name" value="ASTACIN"/>
</dbReference>
<evidence type="ECO:0000256" key="2">
    <source>
        <dbReference type="ARBA" id="ARBA00022723"/>
    </source>
</evidence>
<dbReference type="Gene3D" id="3.40.390.10">
    <property type="entry name" value="Collagenase (Catalytic Domain)"/>
    <property type="match status" value="1"/>
</dbReference>
<dbReference type="PANTHER" id="PTHR10127:SF780">
    <property type="entry name" value="METALLOENDOPEPTIDASE"/>
    <property type="match status" value="1"/>
</dbReference>
<dbReference type="EMBL" id="NCKV01009695">
    <property type="protein sequence ID" value="RWS22142.1"/>
    <property type="molecule type" value="Genomic_DNA"/>
</dbReference>
<keyword evidence="3 6" id="KW-0378">Hydrolase</keyword>
<feature type="signal peptide" evidence="6">
    <location>
        <begin position="1"/>
        <end position="20"/>
    </location>
</feature>
<dbReference type="AlphaFoldDB" id="A0A443S3N1"/>
<organism evidence="8 9">
    <name type="scientific">Leptotrombidium deliense</name>
    <dbReference type="NCBI Taxonomy" id="299467"/>
    <lineage>
        <taxon>Eukaryota</taxon>
        <taxon>Metazoa</taxon>
        <taxon>Ecdysozoa</taxon>
        <taxon>Arthropoda</taxon>
        <taxon>Chelicerata</taxon>
        <taxon>Arachnida</taxon>
        <taxon>Acari</taxon>
        <taxon>Acariformes</taxon>
        <taxon>Trombidiformes</taxon>
        <taxon>Prostigmata</taxon>
        <taxon>Anystina</taxon>
        <taxon>Parasitengona</taxon>
        <taxon>Trombiculoidea</taxon>
        <taxon>Trombiculidae</taxon>
        <taxon>Leptotrombidium</taxon>
    </lineage>
</organism>
<protein>
    <recommendedName>
        <fullName evidence="6">Metalloendopeptidase</fullName>
        <ecNumber evidence="6">3.4.24.-</ecNumber>
    </recommendedName>
</protein>
<evidence type="ECO:0000259" key="7">
    <source>
        <dbReference type="Pfam" id="PF01400"/>
    </source>
</evidence>
<comment type="caution">
    <text evidence="8">The sequence shown here is derived from an EMBL/GenBank/DDBJ whole genome shotgun (WGS) entry which is preliminary data.</text>
</comment>
<reference evidence="8 9" key="1">
    <citation type="journal article" date="2018" name="Gigascience">
        <title>Genomes of trombidid mites reveal novel predicted allergens and laterally-transferred genes associated with secondary metabolism.</title>
        <authorList>
            <person name="Dong X."/>
            <person name="Chaisiri K."/>
            <person name="Xia D."/>
            <person name="Armstrong S.D."/>
            <person name="Fang Y."/>
            <person name="Donnelly M.J."/>
            <person name="Kadowaki T."/>
            <person name="McGarry J.W."/>
            <person name="Darby A.C."/>
            <person name="Makepeace B.L."/>
        </authorList>
    </citation>
    <scope>NUCLEOTIDE SEQUENCE [LARGE SCALE GENOMIC DNA]</scope>
    <source>
        <strain evidence="8">UoL-UT</strain>
    </source>
</reference>
<keyword evidence="5 6" id="KW-0482">Metalloprotease</keyword>
<evidence type="ECO:0000256" key="5">
    <source>
        <dbReference type="ARBA" id="ARBA00023049"/>
    </source>
</evidence>
<evidence type="ECO:0000256" key="3">
    <source>
        <dbReference type="ARBA" id="ARBA00022801"/>
    </source>
</evidence>
<feature type="domain" description="Peptidase M12A" evidence="7">
    <location>
        <begin position="112"/>
        <end position="230"/>
    </location>
</feature>
<dbReference type="Proteomes" id="UP000288716">
    <property type="component" value="Unassembled WGS sequence"/>
</dbReference>
<evidence type="ECO:0000256" key="4">
    <source>
        <dbReference type="ARBA" id="ARBA00022833"/>
    </source>
</evidence>
<evidence type="ECO:0000313" key="8">
    <source>
        <dbReference type="EMBL" id="RWS22142.1"/>
    </source>
</evidence>
<proteinExistence type="predicted"/>
<evidence type="ECO:0000256" key="1">
    <source>
        <dbReference type="ARBA" id="ARBA00022670"/>
    </source>
</evidence>
<dbReference type="GO" id="GO:0004222">
    <property type="term" value="F:metalloendopeptidase activity"/>
    <property type="evidence" value="ECO:0007669"/>
    <property type="project" value="UniProtKB-UniRule"/>
</dbReference>
<dbReference type="STRING" id="299467.A0A443S3N1"/>
<sequence>MLKCLLFVCFIAISTQLTNGLTWITNASDAARANGKCPVDGEIYRDCSKQYTREVPVPWPPEFRFPLYIYVASVHNTQEQVDLIREVICYMQYLLIDIREVSNTKYRPLIKVLFDNKFCGIEDKAGWKGKDAAHTIYVTDACSNTPAIAHMIMHVLGFPHEINHHKRDQYVHIIKGNLADEDKVHFEKYDSNKPPGHHFNFDPQSVMHYHFDDFRDNDILPVIVPLQRGMSPFDFGRAIWLKREAAKSIFSYKDVAKMKEFYATFEVGSKIDQKNLVNDSIAKGRQSGWFGDPHDDPNREGLEVIQEIYTGCRENLKGKNIETDA</sequence>
<dbReference type="VEuPathDB" id="VectorBase:LDEU009898"/>
<evidence type="ECO:0000256" key="6">
    <source>
        <dbReference type="RuleBase" id="RU361183"/>
    </source>
</evidence>
<keyword evidence="4 6" id="KW-0862">Zinc</keyword>
<dbReference type="Pfam" id="PF01400">
    <property type="entry name" value="Astacin"/>
    <property type="match status" value="1"/>
</dbReference>
<dbReference type="InterPro" id="IPR024079">
    <property type="entry name" value="MetalloPept_cat_dom_sf"/>
</dbReference>
<accession>A0A443S3N1</accession>
<dbReference type="GO" id="GO:0006508">
    <property type="term" value="P:proteolysis"/>
    <property type="evidence" value="ECO:0007669"/>
    <property type="project" value="UniProtKB-KW"/>
</dbReference>
<name>A0A443S3N1_9ACAR</name>
<dbReference type="InterPro" id="IPR001506">
    <property type="entry name" value="Peptidase_M12A"/>
</dbReference>
<keyword evidence="1 6" id="KW-0645">Protease</keyword>
<comment type="cofactor">
    <cofactor evidence="6">
        <name>Zn(2+)</name>
        <dbReference type="ChEBI" id="CHEBI:29105"/>
    </cofactor>
    <text evidence="6">Binds 1 zinc ion per subunit.</text>
</comment>
<keyword evidence="2 6" id="KW-0479">Metal-binding</keyword>
<gene>
    <name evidence="8" type="ORF">B4U80_11695</name>
</gene>
<dbReference type="GO" id="GO:0046872">
    <property type="term" value="F:metal ion binding"/>
    <property type="evidence" value="ECO:0007669"/>
    <property type="project" value="UniProtKB-KW"/>
</dbReference>